<reference evidence="3 4" key="1">
    <citation type="journal article" date="2004" name="Science">
        <title>The genome of the diatom Thalassiosira pseudonana: ecology, evolution, and metabolism.</title>
        <authorList>
            <person name="Armbrust E.V."/>
            <person name="Berges J.A."/>
            <person name="Bowler C."/>
            <person name="Green B.R."/>
            <person name="Martinez D."/>
            <person name="Putnam N.H."/>
            <person name="Zhou S."/>
            <person name="Allen A.E."/>
            <person name="Apt K.E."/>
            <person name="Bechner M."/>
            <person name="Brzezinski M.A."/>
            <person name="Chaal B.K."/>
            <person name="Chiovitti A."/>
            <person name="Davis A.K."/>
            <person name="Demarest M.S."/>
            <person name="Detter J.C."/>
            <person name="Glavina T."/>
            <person name="Goodstein D."/>
            <person name="Hadi M.Z."/>
            <person name="Hellsten U."/>
            <person name="Hildebrand M."/>
            <person name="Jenkins B.D."/>
            <person name="Jurka J."/>
            <person name="Kapitonov V.V."/>
            <person name="Kroger N."/>
            <person name="Lau W.W."/>
            <person name="Lane T.W."/>
            <person name="Larimer F.W."/>
            <person name="Lippmeier J.C."/>
            <person name="Lucas S."/>
            <person name="Medina M."/>
            <person name="Montsant A."/>
            <person name="Obornik M."/>
            <person name="Parker M.S."/>
            <person name="Palenik B."/>
            <person name="Pazour G.J."/>
            <person name="Richardson P.M."/>
            <person name="Rynearson T.A."/>
            <person name="Saito M.A."/>
            <person name="Schwartz D.C."/>
            <person name="Thamatrakoln K."/>
            <person name="Valentin K."/>
            <person name="Vardi A."/>
            <person name="Wilkerson F.P."/>
            <person name="Rokhsar D.S."/>
        </authorList>
    </citation>
    <scope>NUCLEOTIDE SEQUENCE [LARGE SCALE GENOMIC DNA]</scope>
    <source>
        <strain evidence="3 4">CCMP1335</strain>
    </source>
</reference>
<name>B8C8Y2_THAPS</name>
<dbReference type="GeneID" id="7446995"/>
<dbReference type="PaxDb" id="35128-Thaps24098"/>
<feature type="compositionally biased region" description="Polar residues" evidence="1">
    <location>
        <begin position="1261"/>
        <end position="1272"/>
    </location>
</feature>
<dbReference type="eggNOG" id="ENOG502R187">
    <property type="taxonomic scope" value="Eukaryota"/>
</dbReference>
<sequence length="1331" mass="146058">MASMLLMIMSCASMLVVAHQPREQLDGLTTTILDSQHHTAYIKEVERQKHYHLRVGSGARSIDDKRDHETRRPFKDEPDMQMKESSNRNEQKIEHHQTIYNGDEVEQSIASIQSQIFQRSLETQPINEYFCGTSLEDASMSCEHACRGGSNDECPDGKLCYYTSKCNNQSPPSSSPPLAPASTAIIATNPQSSPRSLQQWKPTYPTAAPWTEDDTRYTWYCGKNWGHASETCQVWCPDADDDKCPYDTLCLQQTNQRPPGLQRSRLHGPLPDDIKNHMFCGFELKIANDNCGPSDCPFGQFCWNGLTCDVREFIPWTEGGFLDKPEGATGCMTDKEIAISMGFTWPSLKKTDHYFCGTSFADASSRCGIPCPDGTPIGCDHGQLCFYDTPCDARVHPEYYITVAPTVQQTPASRDDPINFSFCGLDWGDANSCRRKWCGNGSACPEGMSCFADTECNAFDRPRLGPTRTPTWAPVTYDDEINNYFCGTSYLNAVEKCSAETYCRTGKHSECEGIENFCWPAVSCNIIDILPPSQAITPRPTIISPAPTDSPLPYDDPSNFRFCGFNWTDASASCKNGRRPRHCPTGSDTDCLEGQICFGDTMCHIGEFTMPPSLQPTDDPTNSTTPSPSDPPVSFDDTLYTSFCGPSYLEASAYCNIDSYCPSGLHSDCPIGQYCWSATTCNVHEFWPPPTPRPTMNPTLEFFPSESPSEPPSASPTGKPSRSPLPENDPRNFMYCGTSYNDAAEKCRIKCPEQNCPNGLTCFASTGCPVVARDSPSPTDPDLRSFPPTSAPITSLASLTTPRPTDGAVATTEPTDRTVEPEDSAAYQILTFPPVLPDATPKSPERNVQRVHQVIKASQSTIENELFIIETRGGSTLQSTLYTYAGFQLSVYFYSTVGVNNDYFYLGEDQANYMGLEYGMANLALFLAKLMTDTIAYERCDPELLACGMWALDTTVFNEGKNRLQCAQGSHDDGKECLNGSVGCACTLGMLNHHIGIESQTAVDGASSSGVYDSVDFCSLDPYQSVCSRSRDNGEEMRFITAMAYWVSFVQRYSDNNGSYIQQLQSFVKGGMIDMAFVDRVASISVLGPDSSVEVNKPPTQTFQANYLKVMMVLSDGVSLTSTEVATPITTQPPIDTAEAIPTPLPTSSSSQQSRVESTSAPSSLATVEDQAGANRPKICPSLCVVPISTQDCPSSDRNLKRCFGNVIIGRNELCLSGGECGTNASLNNCGNGYNVYRRVDCAISTTDEITLPPTVQITNPLPIRSSSQPSKFPSKAPMPKAKTASPTPKRFWDYEGEVWYAGWRNTNDCVRSIRLNLCCVLAIGGVLLIM</sequence>
<evidence type="ECO:0000256" key="1">
    <source>
        <dbReference type="SAM" id="MobiDB-lite"/>
    </source>
</evidence>
<feature type="compositionally biased region" description="Low complexity" evidence="1">
    <location>
        <begin position="696"/>
        <end position="708"/>
    </location>
</feature>
<dbReference type="EMBL" id="CM000646">
    <property type="protein sequence ID" value="EED89956.1"/>
    <property type="molecule type" value="Genomic_DNA"/>
</dbReference>
<evidence type="ECO:0000313" key="4">
    <source>
        <dbReference type="Proteomes" id="UP000001449"/>
    </source>
</evidence>
<feature type="region of interest" description="Disordered" evidence="1">
    <location>
        <begin position="692"/>
        <end position="730"/>
    </location>
</feature>
<feature type="compositionally biased region" description="Low complexity" evidence="1">
    <location>
        <begin position="616"/>
        <end position="632"/>
    </location>
</feature>
<dbReference type="KEGG" id="tps:THAPSDRAFT_24098"/>
<protein>
    <submittedName>
        <fullName evidence="3">Uncharacterized protein</fullName>
    </submittedName>
</protein>
<feature type="region of interest" description="Disordered" evidence="1">
    <location>
        <begin position="1261"/>
        <end position="1287"/>
    </location>
</feature>
<dbReference type="InParanoid" id="B8C8Y2"/>
<dbReference type="HOGENOM" id="CLU_259093_0_0_1"/>
<feature type="region of interest" description="Disordered" evidence="1">
    <location>
        <begin position="1129"/>
        <end position="1171"/>
    </location>
</feature>
<feature type="signal peptide" evidence="2">
    <location>
        <begin position="1"/>
        <end position="18"/>
    </location>
</feature>
<dbReference type="Proteomes" id="UP000001449">
    <property type="component" value="Chromosome 10"/>
</dbReference>
<accession>B8C8Y2</accession>
<organism evidence="3 4">
    <name type="scientific">Thalassiosira pseudonana</name>
    <name type="common">Marine diatom</name>
    <name type="synonym">Cyclotella nana</name>
    <dbReference type="NCBI Taxonomy" id="35128"/>
    <lineage>
        <taxon>Eukaryota</taxon>
        <taxon>Sar</taxon>
        <taxon>Stramenopiles</taxon>
        <taxon>Ochrophyta</taxon>
        <taxon>Bacillariophyta</taxon>
        <taxon>Coscinodiscophyceae</taxon>
        <taxon>Thalassiosirophycidae</taxon>
        <taxon>Thalassiosirales</taxon>
        <taxon>Thalassiosiraceae</taxon>
        <taxon>Thalassiosira</taxon>
    </lineage>
</organism>
<keyword evidence="4" id="KW-1185">Reference proteome</keyword>
<reference evidence="3 4" key="2">
    <citation type="journal article" date="2008" name="Nature">
        <title>The Phaeodactylum genome reveals the evolutionary history of diatom genomes.</title>
        <authorList>
            <person name="Bowler C."/>
            <person name="Allen A.E."/>
            <person name="Badger J.H."/>
            <person name="Grimwood J."/>
            <person name="Jabbari K."/>
            <person name="Kuo A."/>
            <person name="Maheswari U."/>
            <person name="Martens C."/>
            <person name="Maumus F."/>
            <person name="Otillar R.P."/>
            <person name="Rayko E."/>
            <person name="Salamov A."/>
            <person name="Vandepoele K."/>
            <person name="Beszteri B."/>
            <person name="Gruber A."/>
            <person name="Heijde M."/>
            <person name="Katinka M."/>
            <person name="Mock T."/>
            <person name="Valentin K."/>
            <person name="Verret F."/>
            <person name="Berges J.A."/>
            <person name="Brownlee C."/>
            <person name="Cadoret J.P."/>
            <person name="Chiovitti A."/>
            <person name="Choi C.J."/>
            <person name="Coesel S."/>
            <person name="De Martino A."/>
            <person name="Detter J.C."/>
            <person name="Durkin C."/>
            <person name="Falciatore A."/>
            <person name="Fournet J."/>
            <person name="Haruta M."/>
            <person name="Huysman M.J."/>
            <person name="Jenkins B.D."/>
            <person name="Jiroutova K."/>
            <person name="Jorgensen R.E."/>
            <person name="Joubert Y."/>
            <person name="Kaplan A."/>
            <person name="Kroger N."/>
            <person name="Kroth P.G."/>
            <person name="La Roche J."/>
            <person name="Lindquist E."/>
            <person name="Lommer M."/>
            <person name="Martin-Jezequel V."/>
            <person name="Lopez P.J."/>
            <person name="Lucas S."/>
            <person name="Mangogna M."/>
            <person name="McGinnis K."/>
            <person name="Medlin L.K."/>
            <person name="Montsant A."/>
            <person name="Oudot-Le Secq M.P."/>
            <person name="Napoli C."/>
            <person name="Obornik M."/>
            <person name="Parker M.S."/>
            <person name="Petit J.L."/>
            <person name="Porcel B.M."/>
            <person name="Poulsen N."/>
            <person name="Robison M."/>
            <person name="Rychlewski L."/>
            <person name="Rynearson T.A."/>
            <person name="Schmutz J."/>
            <person name="Shapiro H."/>
            <person name="Siaut M."/>
            <person name="Stanley M."/>
            <person name="Sussman M.R."/>
            <person name="Taylor A.R."/>
            <person name="Vardi A."/>
            <person name="von Dassow P."/>
            <person name="Vyverman W."/>
            <person name="Willis A."/>
            <person name="Wyrwicz L.S."/>
            <person name="Rokhsar D.S."/>
            <person name="Weissenbach J."/>
            <person name="Armbrust E.V."/>
            <person name="Green B.R."/>
            <person name="Van de Peer Y."/>
            <person name="Grigoriev I.V."/>
        </authorList>
    </citation>
    <scope>NUCLEOTIDE SEQUENCE [LARGE SCALE GENOMIC DNA]</scope>
    <source>
        <strain evidence="3 4">CCMP1335</strain>
    </source>
</reference>
<proteinExistence type="predicted"/>
<keyword evidence="2" id="KW-0732">Signal</keyword>
<feature type="compositionally biased region" description="Basic and acidic residues" evidence="1">
    <location>
        <begin position="61"/>
        <end position="92"/>
    </location>
</feature>
<feature type="region of interest" description="Disordered" evidence="1">
    <location>
        <begin position="53"/>
        <end position="92"/>
    </location>
</feature>
<feature type="chain" id="PRO_5002869863" evidence="2">
    <location>
        <begin position="19"/>
        <end position="1331"/>
    </location>
</feature>
<evidence type="ECO:0000256" key="2">
    <source>
        <dbReference type="SAM" id="SignalP"/>
    </source>
</evidence>
<dbReference type="PANTHER" id="PTHR21113:SF4">
    <property type="entry name" value="CHITIN-BINDING TYPE-4 DOMAIN-CONTAINING PROTEIN"/>
    <property type="match status" value="1"/>
</dbReference>
<evidence type="ECO:0000313" key="3">
    <source>
        <dbReference type="EMBL" id="EED89956.1"/>
    </source>
</evidence>
<dbReference type="PANTHER" id="PTHR21113">
    <property type="entry name" value="AGAP001705-PA"/>
    <property type="match status" value="1"/>
</dbReference>
<feature type="compositionally biased region" description="Low complexity" evidence="1">
    <location>
        <begin position="1147"/>
        <end position="1160"/>
    </location>
</feature>
<feature type="region of interest" description="Disordered" evidence="1">
    <location>
        <begin position="609"/>
        <end position="632"/>
    </location>
</feature>
<dbReference type="RefSeq" id="XP_002292760.1">
    <property type="nucleotide sequence ID" value="XM_002292724.1"/>
</dbReference>
<gene>
    <name evidence="3" type="ORF">THAPSDRAFT_24098</name>
</gene>
<feature type="region of interest" description="Disordered" evidence="1">
    <location>
        <begin position="774"/>
        <end position="794"/>
    </location>
</feature>